<dbReference type="Proteomes" id="UP001183410">
    <property type="component" value="Unassembled WGS sequence"/>
</dbReference>
<dbReference type="InterPro" id="IPR050109">
    <property type="entry name" value="HTH-type_TetR-like_transc_reg"/>
</dbReference>
<dbReference type="Pfam" id="PF21597">
    <property type="entry name" value="TetR_C_43"/>
    <property type="match status" value="1"/>
</dbReference>
<sequence length="216" mass="23568">METTTVKGAMCPPLRADAARNRQRIVLAAREAIVEYGPEVALDEIARRAGVGNATLYRHFPNRRSLLLQVLIHVNDRITERAQQALEAEHDPFEALSRLVLDSAEERVGGLCRLLGFGIDHADPALLASRDRALAVTEELLGRAHASGQLRPDVGTGDLLVAVSRLTTSVPGTTCGDDTVLARRHLQIFLDGLRTPPRSQLPGSKTHLADLKEEPR</sequence>
<evidence type="ECO:0000313" key="8">
    <source>
        <dbReference type="Proteomes" id="UP001183410"/>
    </source>
</evidence>
<dbReference type="RefSeq" id="WP_311668351.1">
    <property type="nucleotide sequence ID" value="NZ_JAVREO010000010.1"/>
</dbReference>
<evidence type="ECO:0000256" key="3">
    <source>
        <dbReference type="ARBA" id="ARBA00023163"/>
    </source>
</evidence>
<reference evidence="8" key="1">
    <citation type="submission" date="2023-07" db="EMBL/GenBank/DDBJ databases">
        <title>30 novel species of actinomycetes from the DSMZ collection.</title>
        <authorList>
            <person name="Nouioui I."/>
        </authorList>
    </citation>
    <scope>NUCLEOTIDE SEQUENCE [LARGE SCALE GENOMIC DNA]</scope>
    <source>
        <strain evidence="8">DSM 44915</strain>
    </source>
</reference>
<feature type="domain" description="HTH tetR-type" evidence="6">
    <location>
        <begin position="19"/>
        <end position="78"/>
    </location>
</feature>
<comment type="caution">
    <text evidence="7">The sequence shown here is derived from an EMBL/GenBank/DDBJ whole genome shotgun (WGS) entry which is preliminary data.</text>
</comment>
<evidence type="ECO:0000256" key="4">
    <source>
        <dbReference type="PROSITE-ProRule" id="PRU00335"/>
    </source>
</evidence>
<dbReference type="InterPro" id="IPR049445">
    <property type="entry name" value="TetR_SbtR-like_C"/>
</dbReference>
<feature type="compositionally biased region" description="Basic and acidic residues" evidence="5">
    <location>
        <begin position="207"/>
        <end position="216"/>
    </location>
</feature>
<keyword evidence="8" id="KW-1185">Reference proteome</keyword>
<keyword evidence="1" id="KW-0805">Transcription regulation</keyword>
<keyword evidence="2 4" id="KW-0238">DNA-binding</keyword>
<dbReference type="PROSITE" id="PS50977">
    <property type="entry name" value="HTH_TETR_2"/>
    <property type="match status" value="1"/>
</dbReference>
<dbReference type="InterPro" id="IPR001647">
    <property type="entry name" value="HTH_TetR"/>
</dbReference>
<accession>A0ABU2JU27</accession>
<dbReference type="InterPro" id="IPR009057">
    <property type="entry name" value="Homeodomain-like_sf"/>
</dbReference>
<proteinExistence type="predicted"/>
<dbReference type="PANTHER" id="PTHR30055">
    <property type="entry name" value="HTH-TYPE TRANSCRIPTIONAL REGULATOR RUTR"/>
    <property type="match status" value="1"/>
</dbReference>
<evidence type="ECO:0000256" key="1">
    <source>
        <dbReference type="ARBA" id="ARBA00023015"/>
    </source>
</evidence>
<protein>
    <submittedName>
        <fullName evidence="7">TetR/AcrR family transcriptional regulator</fullName>
    </submittedName>
</protein>
<name>A0ABU2JU27_9ACTN</name>
<dbReference type="PANTHER" id="PTHR30055:SF234">
    <property type="entry name" value="HTH-TYPE TRANSCRIPTIONAL REGULATOR BETI"/>
    <property type="match status" value="1"/>
</dbReference>
<organism evidence="7 8">
    <name type="scientific">Streptomyces chisholmiae</name>
    <dbReference type="NCBI Taxonomy" id="3075540"/>
    <lineage>
        <taxon>Bacteria</taxon>
        <taxon>Bacillati</taxon>
        <taxon>Actinomycetota</taxon>
        <taxon>Actinomycetes</taxon>
        <taxon>Kitasatosporales</taxon>
        <taxon>Streptomycetaceae</taxon>
        <taxon>Streptomyces</taxon>
    </lineage>
</organism>
<dbReference type="InterPro" id="IPR036271">
    <property type="entry name" value="Tet_transcr_reg_TetR-rel_C_sf"/>
</dbReference>
<feature type="region of interest" description="Disordered" evidence="5">
    <location>
        <begin position="195"/>
        <end position="216"/>
    </location>
</feature>
<evidence type="ECO:0000313" key="7">
    <source>
        <dbReference type="EMBL" id="MDT0268266.1"/>
    </source>
</evidence>
<evidence type="ECO:0000259" key="6">
    <source>
        <dbReference type="PROSITE" id="PS50977"/>
    </source>
</evidence>
<dbReference type="EMBL" id="JAVREO010000010">
    <property type="protein sequence ID" value="MDT0268266.1"/>
    <property type="molecule type" value="Genomic_DNA"/>
</dbReference>
<evidence type="ECO:0000256" key="5">
    <source>
        <dbReference type="SAM" id="MobiDB-lite"/>
    </source>
</evidence>
<keyword evidence="3" id="KW-0804">Transcription</keyword>
<dbReference type="Gene3D" id="1.10.357.10">
    <property type="entry name" value="Tetracycline Repressor, domain 2"/>
    <property type="match status" value="1"/>
</dbReference>
<gene>
    <name evidence="7" type="ORF">RM844_18440</name>
</gene>
<dbReference type="SUPFAM" id="SSF48498">
    <property type="entry name" value="Tetracyclin repressor-like, C-terminal domain"/>
    <property type="match status" value="1"/>
</dbReference>
<feature type="DNA-binding region" description="H-T-H motif" evidence="4">
    <location>
        <begin position="41"/>
        <end position="60"/>
    </location>
</feature>
<evidence type="ECO:0000256" key="2">
    <source>
        <dbReference type="ARBA" id="ARBA00023125"/>
    </source>
</evidence>
<dbReference type="SUPFAM" id="SSF46689">
    <property type="entry name" value="Homeodomain-like"/>
    <property type="match status" value="1"/>
</dbReference>
<dbReference type="Pfam" id="PF00440">
    <property type="entry name" value="TetR_N"/>
    <property type="match status" value="1"/>
</dbReference>
<dbReference type="PRINTS" id="PR00455">
    <property type="entry name" value="HTHTETR"/>
</dbReference>